<reference evidence="1 2" key="1">
    <citation type="journal article" date="2020" name="Phytopathology">
        <title>Genome Sequence Resources of Colletotrichum truncatum, C. plurivorum, C. musicola, and C. sojae: Four Species Pathogenic to Soybean (Glycine max).</title>
        <authorList>
            <person name="Rogerio F."/>
            <person name="Boufleur T.R."/>
            <person name="Ciampi-Guillardi M."/>
            <person name="Sukno S.A."/>
            <person name="Thon M.R."/>
            <person name="Massola Junior N.S."/>
            <person name="Baroncelli R."/>
        </authorList>
    </citation>
    <scope>NUCLEOTIDE SEQUENCE [LARGE SCALE GENOMIC DNA]</scope>
    <source>
        <strain evidence="1 2">LFN0009</strain>
    </source>
</reference>
<accession>A0A8H6MVI7</accession>
<dbReference type="AlphaFoldDB" id="A0A8H6MVI7"/>
<proteinExistence type="predicted"/>
<evidence type="ECO:0000313" key="1">
    <source>
        <dbReference type="EMBL" id="KAF6810557.1"/>
    </source>
</evidence>
<sequence>MPVAAAASAKLANGRQSWLPYEQHQSQANGNRCIISSSSSHASRHNDGVRQHATLYKAAWSPEGFFSGEEASIPFQIRTHFSFLHHPPARLS</sequence>
<dbReference type="Proteomes" id="UP000652219">
    <property type="component" value="Unassembled WGS sequence"/>
</dbReference>
<comment type="caution">
    <text evidence="1">The sequence shown here is derived from an EMBL/GenBank/DDBJ whole genome shotgun (WGS) entry which is preliminary data.</text>
</comment>
<evidence type="ECO:0000313" key="2">
    <source>
        <dbReference type="Proteomes" id="UP000652219"/>
    </source>
</evidence>
<dbReference type="EMBL" id="WIGN01000085">
    <property type="protein sequence ID" value="KAF6810557.1"/>
    <property type="molecule type" value="Genomic_DNA"/>
</dbReference>
<protein>
    <submittedName>
        <fullName evidence="1">Uncharacterized protein</fullName>
    </submittedName>
</protein>
<name>A0A8H6MVI7_9PEZI</name>
<organism evidence="1 2">
    <name type="scientific">Colletotrichum sojae</name>
    <dbReference type="NCBI Taxonomy" id="2175907"/>
    <lineage>
        <taxon>Eukaryota</taxon>
        <taxon>Fungi</taxon>
        <taxon>Dikarya</taxon>
        <taxon>Ascomycota</taxon>
        <taxon>Pezizomycotina</taxon>
        <taxon>Sordariomycetes</taxon>
        <taxon>Hypocreomycetidae</taxon>
        <taxon>Glomerellales</taxon>
        <taxon>Glomerellaceae</taxon>
        <taxon>Colletotrichum</taxon>
        <taxon>Colletotrichum orchidearum species complex</taxon>
    </lineage>
</organism>
<gene>
    <name evidence="1" type="ORF">CSOJ01_06236</name>
</gene>
<keyword evidence="2" id="KW-1185">Reference proteome</keyword>